<dbReference type="EMBL" id="LN853030">
    <property type="protein sequence ID" value="CRY94833.1"/>
    <property type="molecule type" value="Genomic_DNA"/>
</dbReference>
<reference evidence="2" key="2">
    <citation type="submission" date="2015-07" db="EMBL/GenBank/DDBJ databases">
        <title>Plasmids, circular viruses and viroids from rat gut.</title>
        <authorList>
            <person name="Jorgensen T.J."/>
            <person name="Hansen M.A."/>
            <person name="Xu Z."/>
            <person name="Tabak M.A."/>
            <person name="Sorensen S.J."/>
            <person name="Hansen L.H."/>
        </authorList>
    </citation>
    <scope>NUCLEOTIDE SEQUENCE</scope>
    <source>
        <plasmid evidence="2">pRGRH0373</plasmid>
    </source>
</reference>
<evidence type="ECO:0000256" key="1">
    <source>
        <dbReference type="SAM" id="Phobius"/>
    </source>
</evidence>
<organism evidence="2">
    <name type="scientific">uncultured prokaryote</name>
    <dbReference type="NCBI Taxonomy" id="198431"/>
    <lineage>
        <taxon>unclassified sequences</taxon>
        <taxon>environmental samples</taxon>
    </lineage>
</organism>
<evidence type="ECO:0000313" key="2">
    <source>
        <dbReference type="EMBL" id="CRY94833.1"/>
    </source>
</evidence>
<dbReference type="AlphaFoldDB" id="A0A0H5PZ52"/>
<keyword evidence="2" id="KW-0614">Plasmid</keyword>
<accession>A0A0H5PZ52</accession>
<name>A0A0H5PZ52_9ZZZZ</name>
<keyword evidence="1" id="KW-0472">Membrane</keyword>
<reference evidence="2" key="1">
    <citation type="submission" date="2015-06" db="EMBL/GenBank/DDBJ databases">
        <authorList>
            <person name="Joergensen T."/>
        </authorList>
    </citation>
    <scope>NUCLEOTIDE SEQUENCE</scope>
    <source>
        <plasmid evidence="2">pRGRH0373</plasmid>
    </source>
</reference>
<keyword evidence="1" id="KW-0812">Transmembrane</keyword>
<protein>
    <submittedName>
        <fullName evidence="2">Uncharacterized protein</fullName>
    </submittedName>
</protein>
<feature type="transmembrane region" description="Helical" evidence="1">
    <location>
        <begin position="122"/>
        <end position="146"/>
    </location>
</feature>
<keyword evidence="1" id="KW-1133">Transmembrane helix</keyword>
<geneLocation type="plasmid" evidence="2">
    <name>pRGRH0373</name>
</geneLocation>
<sequence length="149" mass="16243">MKCFFLRFALALMLCSSFTVSAFASAPSESPSVISPAPAVVSPEGATPQYLPPDEFFSLADEEGIEVYAVQSEPNTPVTSSTGLKGILLDLFGPYEPTITQLQYRQGSNQYYTYVNDISPDYIWLCSAGIFALVLFCVFRLGGVVLSKR</sequence>
<proteinExistence type="predicted"/>